<dbReference type="SMART" id="SM00166">
    <property type="entry name" value="UBX"/>
    <property type="match status" value="1"/>
</dbReference>
<keyword evidence="1" id="KW-0833">Ubl conjugation pathway</keyword>
<evidence type="ECO:0000313" key="5">
    <source>
        <dbReference type="Proteomes" id="UP001457282"/>
    </source>
</evidence>
<feature type="region of interest" description="Disordered" evidence="2">
    <location>
        <begin position="453"/>
        <end position="476"/>
    </location>
</feature>
<dbReference type="SUPFAM" id="SSF54236">
    <property type="entry name" value="Ubiquitin-like"/>
    <property type="match status" value="1"/>
</dbReference>
<dbReference type="InterPro" id="IPR003903">
    <property type="entry name" value="UIM_dom"/>
</dbReference>
<dbReference type="InterPro" id="IPR029071">
    <property type="entry name" value="Ubiquitin-like_domsf"/>
</dbReference>
<dbReference type="SMART" id="SM00726">
    <property type="entry name" value="UIM"/>
    <property type="match status" value="2"/>
</dbReference>
<accession>A0AAW1WR63</accession>
<gene>
    <name evidence="4" type="ORF">M0R45_024512</name>
</gene>
<reference evidence="4 5" key="1">
    <citation type="journal article" date="2023" name="G3 (Bethesda)">
        <title>A chromosome-length genome assembly and annotation of blackberry (Rubus argutus, cv. 'Hillquist').</title>
        <authorList>
            <person name="Bruna T."/>
            <person name="Aryal R."/>
            <person name="Dudchenko O."/>
            <person name="Sargent D.J."/>
            <person name="Mead D."/>
            <person name="Buti M."/>
            <person name="Cavallini A."/>
            <person name="Hytonen T."/>
            <person name="Andres J."/>
            <person name="Pham M."/>
            <person name="Weisz D."/>
            <person name="Mascagni F."/>
            <person name="Usai G."/>
            <person name="Natali L."/>
            <person name="Bassil N."/>
            <person name="Fernandez G.E."/>
            <person name="Lomsadze A."/>
            <person name="Armour M."/>
            <person name="Olukolu B."/>
            <person name="Poorten T."/>
            <person name="Britton C."/>
            <person name="Davik J."/>
            <person name="Ashrafi H."/>
            <person name="Aiden E.L."/>
            <person name="Borodovsky M."/>
            <person name="Worthington M."/>
        </authorList>
    </citation>
    <scope>NUCLEOTIDE SEQUENCE [LARGE SCALE GENOMIC DNA]</scope>
    <source>
        <strain evidence="4">PI 553951</strain>
    </source>
</reference>
<comment type="caution">
    <text evidence="4">The sequence shown here is derived from an EMBL/GenBank/DDBJ whole genome shotgun (WGS) entry which is preliminary data.</text>
</comment>
<dbReference type="EMBL" id="JBEDUW010000005">
    <property type="protein sequence ID" value="KAK9927324.1"/>
    <property type="molecule type" value="Genomic_DNA"/>
</dbReference>
<dbReference type="PANTHER" id="PTHR23322:SF93">
    <property type="entry name" value="UBX DOMAIN-CONTAINING PROTEIN 8"/>
    <property type="match status" value="1"/>
</dbReference>
<dbReference type="PROSITE" id="PS50033">
    <property type="entry name" value="UBX"/>
    <property type="match status" value="1"/>
</dbReference>
<feature type="domain" description="UBX" evidence="3">
    <location>
        <begin position="495"/>
        <end position="573"/>
    </location>
</feature>
<evidence type="ECO:0000256" key="2">
    <source>
        <dbReference type="SAM" id="MobiDB-lite"/>
    </source>
</evidence>
<protein>
    <recommendedName>
        <fullName evidence="3">UBX domain-containing protein</fullName>
    </recommendedName>
</protein>
<dbReference type="InterPro" id="IPR050730">
    <property type="entry name" value="UBX_domain-protein"/>
</dbReference>
<dbReference type="AlphaFoldDB" id="A0AAW1WR63"/>
<proteinExistence type="predicted"/>
<dbReference type="InterPro" id="IPR009060">
    <property type="entry name" value="UBA-like_sf"/>
</dbReference>
<dbReference type="GO" id="GO:0043130">
    <property type="term" value="F:ubiquitin binding"/>
    <property type="evidence" value="ECO:0007669"/>
    <property type="project" value="TreeGrafter"/>
</dbReference>
<feature type="region of interest" description="Disordered" evidence="2">
    <location>
        <begin position="130"/>
        <end position="211"/>
    </location>
</feature>
<dbReference type="Pfam" id="PF14555">
    <property type="entry name" value="UBA_4"/>
    <property type="match status" value="1"/>
</dbReference>
<evidence type="ECO:0000313" key="4">
    <source>
        <dbReference type="EMBL" id="KAK9927324.1"/>
    </source>
</evidence>
<evidence type="ECO:0000259" key="3">
    <source>
        <dbReference type="PROSITE" id="PS50033"/>
    </source>
</evidence>
<organism evidence="4 5">
    <name type="scientific">Rubus argutus</name>
    <name type="common">Southern blackberry</name>
    <dbReference type="NCBI Taxonomy" id="59490"/>
    <lineage>
        <taxon>Eukaryota</taxon>
        <taxon>Viridiplantae</taxon>
        <taxon>Streptophyta</taxon>
        <taxon>Embryophyta</taxon>
        <taxon>Tracheophyta</taxon>
        <taxon>Spermatophyta</taxon>
        <taxon>Magnoliopsida</taxon>
        <taxon>eudicotyledons</taxon>
        <taxon>Gunneridae</taxon>
        <taxon>Pentapetalae</taxon>
        <taxon>rosids</taxon>
        <taxon>fabids</taxon>
        <taxon>Rosales</taxon>
        <taxon>Rosaceae</taxon>
        <taxon>Rosoideae</taxon>
        <taxon>Rosoideae incertae sedis</taxon>
        <taxon>Rubus</taxon>
    </lineage>
</organism>
<evidence type="ECO:0000256" key="1">
    <source>
        <dbReference type="ARBA" id="ARBA00022786"/>
    </source>
</evidence>
<dbReference type="Gene3D" id="3.10.20.90">
    <property type="entry name" value="Phosphatidylinositol 3-kinase Catalytic Subunit, Chain A, domain 1"/>
    <property type="match status" value="1"/>
</dbReference>
<dbReference type="Proteomes" id="UP001457282">
    <property type="component" value="Unassembled WGS sequence"/>
</dbReference>
<dbReference type="InterPro" id="IPR001012">
    <property type="entry name" value="UBX_dom"/>
</dbReference>
<sequence>MATPNQEAIDTFIGITGATAAAAARKLEEHGGNLNEAVNAYFSEGDRNTSVNVHETPVPVHDDFMDVDDPDLVGSYRSPLPLLAAARDINPSSFLENLGRSVFDSGTDITNRTPFVTHPREVREIPIEFKDGSHPSGHSGHGPTIDDVTGTADEYGPGIGGTVIIDDDDDDIATAPTVQAGQGSGPRDNSSGDGSHHHTFPPSAPRFDDPSNDIEEQMIRAAIEASKREVEENHLNHQFGGPNEFDDIGPQQRQSHLEDPELAHVVSLSLKTAEQEKALREQGGNDRVAEMGASEAAEVELAKLAAPNGSMEAGSSAIRDDTEDVEEEPLVRHRSRRMPSGSVESAKELGPSVTSTPSSPVEQDMGNHPSHDGSAFPSDEWGGMSSQEHDEAVMLEAAMFGGIPEGSGYRIPYAPHQFMRAETQRQIREQQDDEYLASLQADREKELKAIEEAEARREEERQKEEEAQRKVEEEQELERQLAAKEATLPREPASDDVNAVTLLVRMPDGSRHGRRFLKTDKLQSLFNFIDIGRKVKPGSYRVVRPFPRRAFSDGESALTLNELGLTSKQEALFLELI</sequence>
<name>A0AAW1WR63_RUBAR</name>
<feature type="region of interest" description="Disordered" evidence="2">
    <location>
        <begin position="305"/>
        <end position="385"/>
    </location>
</feature>
<dbReference type="SUPFAM" id="SSF46934">
    <property type="entry name" value="UBA-like"/>
    <property type="match status" value="1"/>
</dbReference>
<dbReference type="Pfam" id="PF00789">
    <property type="entry name" value="UBX"/>
    <property type="match status" value="1"/>
</dbReference>
<dbReference type="Gene3D" id="1.10.8.10">
    <property type="entry name" value="DNA helicase RuvA subunit, C-terminal domain"/>
    <property type="match status" value="1"/>
</dbReference>
<feature type="compositionally biased region" description="Low complexity" evidence="2">
    <location>
        <begin position="134"/>
        <end position="143"/>
    </location>
</feature>
<feature type="compositionally biased region" description="Low complexity" evidence="2">
    <location>
        <begin position="351"/>
        <end position="361"/>
    </location>
</feature>
<keyword evidence="5" id="KW-1185">Reference proteome</keyword>
<dbReference type="PANTHER" id="PTHR23322">
    <property type="entry name" value="FAS-ASSOCIATED PROTEIN"/>
    <property type="match status" value="1"/>
</dbReference>
<dbReference type="CDD" id="cd01767">
    <property type="entry name" value="UBX"/>
    <property type="match status" value="1"/>
</dbReference>